<organism evidence="1 2">
    <name type="scientific">Zarea fungicola</name>
    <dbReference type="NCBI Taxonomy" id="93591"/>
    <lineage>
        <taxon>Eukaryota</taxon>
        <taxon>Fungi</taxon>
        <taxon>Dikarya</taxon>
        <taxon>Ascomycota</taxon>
        <taxon>Pezizomycotina</taxon>
        <taxon>Sordariomycetes</taxon>
        <taxon>Hypocreomycetidae</taxon>
        <taxon>Hypocreales</taxon>
        <taxon>Cordycipitaceae</taxon>
        <taxon>Zarea</taxon>
    </lineage>
</organism>
<protein>
    <submittedName>
        <fullName evidence="1">Uncharacterized protein</fullName>
    </submittedName>
</protein>
<reference evidence="1" key="1">
    <citation type="submission" date="2022-08" db="EMBL/GenBank/DDBJ databases">
        <title>Genome Sequence of Lecanicillium fungicola.</title>
        <authorList>
            <person name="Buettner E."/>
        </authorList>
    </citation>
    <scope>NUCLEOTIDE SEQUENCE</scope>
    <source>
        <strain evidence="1">Babe33</strain>
    </source>
</reference>
<accession>A0ACC1NSZ1</accession>
<evidence type="ECO:0000313" key="1">
    <source>
        <dbReference type="EMBL" id="KAJ2982037.1"/>
    </source>
</evidence>
<keyword evidence="2" id="KW-1185">Reference proteome</keyword>
<name>A0ACC1NSZ1_9HYPO</name>
<comment type="caution">
    <text evidence="1">The sequence shown here is derived from an EMBL/GenBank/DDBJ whole genome shotgun (WGS) entry which is preliminary data.</text>
</comment>
<sequence length="172" mass="19066">MAFPFRFLCELLERLEKTPGGSSDTVIITTLFNERSSVIPRQEPGAIAFLPCLFPEHRPYRVFGLQKRQLESIIQQVQCLGPSRMEELQSLKGSGYLDFAASVERLMAITDCEPILGSELTLEEIDDTLDECLHLDTAPNLLLSISAVGERNQTKVSLLYCTHPPVRGAAGS</sequence>
<dbReference type="Proteomes" id="UP001143910">
    <property type="component" value="Unassembled WGS sequence"/>
</dbReference>
<dbReference type="EMBL" id="JANJQO010000097">
    <property type="protein sequence ID" value="KAJ2982037.1"/>
    <property type="molecule type" value="Genomic_DNA"/>
</dbReference>
<gene>
    <name evidence="1" type="ORF">NQ176_g1648</name>
</gene>
<evidence type="ECO:0000313" key="2">
    <source>
        <dbReference type="Proteomes" id="UP001143910"/>
    </source>
</evidence>
<proteinExistence type="predicted"/>